<dbReference type="EMBL" id="JACOPR010000009">
    <property type="protein sequence ID" value="MBC5731692.1"/>
    <property type="molecule type" value="Genomic_DNA"/>
</dbReference>
<dbReference type="CDD" id="cd06579">
    <property type="entry name" value="TM_PBP1_transp_AraH_like"/>
    <property type="match status" value="1"/>
</dbReference>
<evidence type="ECO:0000313" key="9">
    <source>
        <dbReference type="EMBL" id="MBC5731692.1"/>
    </source>
</evidence>
<gene>
    <name evidence="9" type="ORF">H8S34_12765</name>
</gene>
<dbReference type="PANTHER" id="PTHR32196:SF21">
    <property type="entry name" value="ABC TRANSPORTER PERMEASE PROTEIN YPHD-RELATED"/>
    <property type="match status" value="1"/>
</dbReference>
<dbReference type="RefSeq" id="WP_186964177.1">
    <property type="nucleotide sequence ID" value="NZ_JACOPR010000009.1"/>
</dbReference>
<dbReference type="Pfam" id="PF02653">
    <property type="entry name" value="BPD_transp_2"/>
    <property type="match status" value="1"/>
</dbReference>
<feature type="transmembrane region" description="Helical" evidence="8">
    <location>
        <begin position="223"/>
        <end position="243"/>
    </location>
</feature>
<dbReference type="InterPro" id="IPR001851">
    <property type="entry name" value="ABC_transp_permease"/>
</dbReference>
<feature type="transmembrane region" description="Helical" evidence="8">
    <location>
        <begin position="280"/>
        <end position="300"/>
    </location>
</feature>
<sequence length="341" mass="36166">MKNERAKIFLRRNAEGVVAYCVLFVVLVLFAANQADFFTVYGPQSIFNQVITLCIAALGQTVIILTSGIDLSVGSLIIFTNCVAATIFAPVTEAMNGSLVGGSVVTILIVLLIGVLAGFFNGCFVVYGRLQPIIVTLATGSIFSGMARYVRPSPGGDVPSQFARFFTGRVLGVIPMSAIILFLAIVCIWIPYRKSRYGQALYAIGGNEKAAYLNGIPINRSKLIAYSIAGLCAAICGILLTAQTRSGDPTAANNFTNNSIAAAVLGGASLAGGKGSYFGSIAGAMILSLIVGLLIFWKISSYYQNLVQGIILILALSVGFLSLFFKQKRERAKVIAEEGRN</sequence>
<feature type="transmembrane region" description="Helical" evidence="8">
    <location>
        <begin position="104"/>
        <end position="126"/>
    </location>
</feature>
<proteinExistence type="predicted"/>
<evidence type="ECO:0000256" key="6">
    <source>
        <dbReference type="ARBA" id="ARBA00022989"/>
    </source>
</evidence>
<reference evidence="9 10" key="1">
    <citation type="submission" date="2020-08" db="EMBL/GenBank/DDBJ databases">
        <title>Genome public.</title>
        <authorList>
            <person name="Liu C."/>
            <person name="Sun Q."/>
        </authorList>
    </citation>
    <scope>NUCLEOTIDE SEQUENCE [LARGE SCALE GENOMIC DNA]</scope>
    <source>
        <strain evidence="9 10">New-38</strain>
    </source>
</reference>
<feature type="transmembrane region" description="Helical" evidence="8">
    <location>
        <begin position="133"/>
        <end position="150"/>
    </location>
</feature>
<dbReference type="PANTHER" id="PTHR32196">
    <property type="entry name" value="ABC TRANSPORTER PERMEASE PROTEIN YPHD-RELATED-RELATED"/>
    <property type="match status" value="1"/>
</dbReference>
<organism evidence="9 10">
    <name type="scientific">Pseudoflavonifractor hominis</name>
    <dbReference type="NCBI Taxonomy" id="2763059"/>
    <lineage>
        <taxon>Bacteria</taxon>
        <taxon>Bacillati</taxon>
        <taxon>Bacillota</taxon>
        <taxon>Clostridia</taxon>
        <taxon>Eubacteriales</taxon>
        <taxon>Oscillospiraceae</taxon>
        <taxon>Pseudoflavonifractor</taxon>
    </lineage>
</organism>
<keyword evidence="3" id="KW-1003">Cell membrane</keyword>
<evidence type="ECO:0000256" key="1">
    <source>
        <dbReference type="ARBA" id="ARBA00004651"/>
    </source>
</evidence>
<accession>A0ABR7HVY3</accession>
<feature type="transmembrane region" description="Helical" evidence="8">
    <location>
        <begin position="46"/>
        <end position="66"/>
    </location>
</feature>
<keyword evidence="5 8" id="KW-0812">Transmembrane</keyword>
<dbReference type="Proteomes" id="UP000660021">
    <property type="component" value="Unassembled WGS sequence"/>
</dbReference>
<feature type="transmembrane region" description="Helical" evidence="8">
    <location>
        <begin position="170"/>
        <end position="192"/>
    </location>
</feature>
<evidence type="ECO:0000256" key="2">
    <source>
        <dbReference type="ARBA" id="ARBA00022448"/>
    </source>
</evidence>
<keyword evidence="10" id="KW-1185">Reference proteome</keyword>
<evidence type="ECO:0000256" key="4">
    <source>
        <dbReference type="ARBA" id="ARBA00022519"/>
    </source>
</evidence>
<evidence type="ECO:0000256" key="3">
    <source>
        <dbReference type="ARBA" id="ARBA00022475"/>
    </source>
</evidence>
<keyword evidence="6 8" id="KW-1133">Transmembrane helix</keyword>
<name>A0ABR7HVY3_9FIRM</name>
<keyword evidence="4" id="KW-0997">Cell inner membrane</keyword>
<protein>
    <submittedName>
        <fullName evidence="9">ABC transporter permease</fullName>
    </submittedName>
</protein>
<feature type="transmembrane region" description="Helical" evidence="8">
    <location>
        <begin position="255"/>
        <end position="273"/>
    </location>
</feature>
<comment type="caution">
    <text evidence="9">The sequence shown here is derived from an EMBL/GenBank/DDBJ whole genome shotgun (WGS) entry which is preliminary data.</text>
</comment>
<evidence type="ECO:0000313" key="10">
    <source>
        <dbReference type="Proteomes" id="UP000660021"/>
    </source>
</evidence>
<comment type="subcellular location">
    <subcellularLocation>
        <location evidence="1">Cell membrane</location>
        <topology evidence="1">Multi-pass membrane protein</topology>
    </subcellularLocation>
</comment>
<feature type="transmembrane region" description="Helical" evidence="8">
    <location>
        <begin position="306"/>
        <end position="325"/>
    </location>
</feature>
<evidence type="ECO:0000256" key="8">
    <source>
        <dbReference type="SAM" id="Phobius"/>
    </source>
</evidence>
<evidence type="ECO:0000256" key="7">
    <source>
        <dbReference type="ARBA" id="ARBA00023136"/>
    </source>
</evidence>
<evidence type="ECO:0000256" key="5">
    <source>
        <dbReference type="ARBA" id="ARBA00022692"/>
    </source>
</evidence>
<feature type="transmembrane region" description="Helical" evidence="8">
    <location>
        <begin position="12"/>
        <end position="34"/>
    </location>
</feature>
<keyword evidence="7 8" id="KW-0472">Membrane</keyword>
<feature type="transmembrane region" description="Helical" evidence="8">
    <location>
        <begin position="73"/>
        <end position="92"/>
    </location>
</feature>
<keyword evidence="2" id="KW-0813">Transport</keyword>